<organism evidence="5 6">
    <name type="scientific">Aaosphaeria arxii CBS 175.79</name>
    <dbReference type="NCBI Taxonomy" id="1450172"/>
    <lineage>
        <taxon>Eukaryota</taxon>
        <taxon>Fungi</taxon>
        <taxon>Dikarya</taxon>
        <taxon>Ascomycota</taxon>
        <taxon>Pezizomycotina</taxon>
        <taxon>Dothideomycetes</taxon>
        <taxon>Pleosporomycetidae</taxon>
        <taxon>Pleosporales</taxon>
        <taxon>Pleosporales incertae sedis</taxon>
        <taxon>Aaosphaeria</taxon>
    </lineage>
</organism>
<protein>
    <recommendedName>
        <fullName evidence="3">Carboxylic ester hydrolase</fullName>
        <ecNumber evidence="3">3.1.1.-</ecNumber>
    </recommendedName>
</protein>
<keyword evidence="6" id="KW-1185">Reference proteome</keyword>
<feature type="domain" description="Carboxylesterase type B" evidence="4">
    <location>
        <begin position="3"/>
        <end position="436"/>
    </location>
</feature>
<comment type="similarity">
    <text evidence="1 3">Belongs to the type-B carboxylesterase/lipase family.</text>
</comment>
<dbReference type="InterPro" id="IPR029058">
    <property type="entry name" value="AB_hydrolase_fold"/>
</dbReference>
<dbReference type="AlphaFoldDB" id="A0A6A5XFS3"/>
<name>A0A6A5XFS3_9PLEO</name>
<evidence type="ECO:0000256" key="1">
    <source>
        <dbReference type="ARBA" id="ARBA00005964"/>
    </source>
</evidence>
<dbReference type="SUPFAM" id="SSF53474">
    <property type="entry name" value="alpha/beta-Hydrolases"/>
    <property type="match status" value="1"/>
</dbReference>
<dbReference type="OrthoDB" id="6846267at2759"/>
<evidence type="ECO:0000256" key="2">
    <source>
        <dbReference type="ARBA" id="ARBA00022801"/>
    </source>
</evidence>
<evidence type="ECO:0000256" key="3">
    <source>
        <dbReference type="RuleBase" id="RU361235"/>
    </source>
</evidence>
<dbReference type="PANTHER" id="PTHR43142:SF11">
    <property type="entry name" value="CARBOXYLIC ESTER HYDROLASE"/>
    <property type="match status" value="1"/>
</dbReference>
<dbReference type="GeneID" id="54282039"/>
<evidence type="ECO:0000259" key="4">
    <source>
        <dbReference type="Pfam" id="PF00135"/>
    </source>
</evidence>
<dbReference type="InterPro" id="IPR002018">
    <property type="entry name" value="CarbesteraseB"/>
</dbReference>
<evidence type="ECO:0000313" key="6">
    <source>
        <dbReference type="Proteomes" id="UP000799778"/>
    </source>
</evidence>
<dbReference type="RefSeq" id="XP_033380119.1">
    <property type="nucleotide sequence ID" value="XM_033524642.1"/>
</dbReference>
<dbReference type="InterPro" id="IPR019826">
    <property type="entry name" value="Carboxylesterase_B_AS"/>
</dbReference>
<sequence>MADNILKTPFGDFVGNDGEGLVQYLGIQYARLQDRLAKPEMVDRYDDRVDATKIGPRVISLEACQFEQSSLIQQTLDTPPAPPMSDLDCLNLNITTPTRNSEELLPVMVFVHGGGYIMGANWWPQYDCTNLVKLSIQQGTPVVAINFNYRLAVAGNLTSEELRRAGYPGNNSLRDQRCALNWIKTHITAFGGDSDNITLFGESAGAVSVLTHLFSKDALFNRAISMSGTPLMLKPLSPSTAEQTYNQIMQHLGLENSTAEERIHRLLTMNPDELVQKTPMTVPLTPYQDGDIIPCTMTFGQVEEMIDSLPGSTWCKELLIGHCKHDGNVFAYMGLAERRSGIAAAFCKSFSNSLGESAARAIFEGYGLSPSTSDEVAWTIVVLFASDIAYKLPAITFAQSFPGKAYLYRFEEPNPWDGLFKGYSTHMLDAAFLFQNFNDQLAHGARDTAFALAKDFVAFAHGAGPWPSTSDSLEPGKVYGQSGEDGQEDILLRLQREGRISLDDVNAAWEKFLTNKDCL</sequence>
<dbReference type="PROSITE" id="PS00122">
    <property type="entry name" value="CARBOXYLESTERASE_B_1"/>
    <property type="match status" value="1"/>
</dbReference>
<dbReference type="Gene3D" id="3.40.50.1820">
    <property type="entry name" value="alpha/beta hydrolase"/>
    <property type="match status" value="1"/>
</dbReference>
<dbReference type="PANTHER" id="PTHR43142">
    <property type="entry name" value="CARBOXYLIC ESTER HYDROLASE"/>
    <property type="match status" value="1"/>
</dbReference>
<reference evidence="5" key="1">
    <citation type="journal article" date="2020" name="Stud. Mycol.">
        <title>101 Dothideomycetes genomes: a test case for predicting lifestyles and emergence of pathogens.</title>
        <authorList>
            <person name="Haridas S."/>
            <person name="Albert R."/>
            <person name="Binder M."/>
            <person name="Bloem J."/>
            <person name="Labutti K."/>
            <person name="Salamov A."/>
            <person name="Andreopoulos B."/>
            <person name="Baker S."/>
            <person name="Barry K."/>
            <person name="Bills G."/>
            <person name="Bluhm B."/>
            <person name="Cannon C."/>
            <person name="Castanera R."/>
            <person name="Culley D."/>
            <person name="Daum C."/>
            <person name="Ezra D."/>
            <person name="Gonzalez J."/>
            <person name="Henrissat B."/>
            <person name="Kuo A."/>
            <person name="Liang C."/>
            <person name="Lipzen A."/>
            <person name="Lutzoni F."/>
            <person name="Magnuson J."/>
            <person name="Mondo S."/>
            <person name="Nolan M."/>
            <person name="Ohm R."/>
            <person name="Pangilinan J."/>
            <person name="Park H.-J."/>
            <person name="Ramirez L."/>
            <person name="Alfaro M."/>
            <person name="Sun H."/>
            <person name="Tritt A."/>
            <person name="Yoshinaga Y."/>
            <person name="Zwiers L.-H."/>
            <person name="Turgeon B."/>
            <person name="Goodwin S."/>
            <person name="Spatafora J."/>
            <person name="Crous P."/>
            <person name="Grigoriev I."/>
        </authorList>
    </citation>
    <scope>NUCLEOTIDE SEQUENCE</scope>
    <source>
        <strain evidence="5">CBS 175.79</strain>
    </source>
</reference>
<proteinExistence type="inferred from homology"/>
<evidence type="ECO:0000313" key="5">
    <source>
        <dbReference type="EMBL" id="KAF2011780.1"/>
    </source>
</evidence>
<accession>A0A6A5XFS3</accession>
<dbReference type="EMBL" id="ML978074">
    <property type="protein sequence ID" value="KAF2011780.1"/>
    <property type="molecule type" value="Genomic_DNA"/>
</dbReference>
<dbReference type="EC" id="3.1.1.-" evidence="3"/>
<dbReference type="Pfam" id="PF00135">
    <property type="entry name" value="COesterase"/>
    <property type="match status" value="1"/>
</dbReference>
<keyword evidence="2 3" id="KW-0378">Hydrolase</keyword>
<gene>
    <name evidence="5" type="ORF">BU24DRAFT_377241</name>
</gene>
<dbReference type="GO" id="GO:0016787">
    <property type="term" value="F:hydrolase activity"/>
    <property type="evidence" value="ECO:0007669"/>
    <property type="project" value="UniProtKB-KW"/>
</dbReference>
<dbReference type="Proteomes" id="UP000799778">
    <property type="component" value="Unassembled WGS sequence"/>
</dbReference>